<keyword evidence="12" id="KW-1185">Reference proteome</keyword>
<feature type="compositionally biased region" description="Polar residues" evidence="10">
    <location>
        <begin position="1135"/>
        <end position="1146"/>
    </location>
</feature>
<evidence type="ECO:0000256" key="2">
    <source>
        <dbReference type="ARBA" id="ARBA00022527"/>
    </source>
</evidence>
<feature type="compositionally biased region" description="Polar residues" evidence="10">
    <location>
        <begin position="1001"/>
        <end position="1010"/>
    </location>
</feature>
<proteinExistence type="predicted"/>
<organism evidence="11 12">
    <name type="scientific">Talaromyces amestolkiae</name>
    <dbReference type="NCBI Taxonomy" id="1196081"/>
    <lineage>
        <taxon>Eukaryota</taxon>
        <taxon>Fungi</taxon>
        <taxon>Dikarya</taxon>
        <taxon>Ascomycota</taxon>
        <taxon>Pezizomycotina</taxon>
        <taxon>Eurotiomycetes</taxon>
        <taxon>Eurotiomycetidae</taxon>
        <taxon>Eurotiales</taxon>
        <taxon>Trichocomaceae</taxon>
        <taxon>Talaromyces</taxon>
        <taxon>Talaromyces sect. Talaromyces</taxon>
    </lineage>
</organism>
<dbReference type="GO" id="GO:0005524">
    <property type="term" value="F:ATP binding"/>
    <property type="evidence" value="ECO:0007669"/>
    <property type="project" value="UniProtKB-KW"/>
</dbReference>
<name>A0A364L2M9_TALAM</name>
<dbReference type="GO" id="GO:0005737">
    <property type="term" value="C:cytoplasm"/>
    <property type="evidence" value="ECO:0007669"/>
    <property type="project" value="UniProtKB-ARBA"/>
</dbReference>
<keyword evidence="9" id="KW-0175">Coiled coil</keyword>
<feature type="coiled-coil region" evidence="9">
    <location>
        <begin position="1327"/>
        <end position="1369"/>
    </location>
</feature>
<evidence type="ECO:0000256" key="9">
    <source>
        <dbReference type="SAM" id="Coils"/>
    </source>
</evidence>
<dbReference type="PANTHER" id="PTHR22983:SF6">
    <property type="entry name" value="SERINE_THREONINE-PROTEIN KINASE 36"/>
    <property type="match status" value="1"/>
</dbReference>
<keyword evidence="4" id="KW-0547">Nucleotide-binding</keyword>
<feature type="region of interest" description="Disordered" evidence="10">
    <location>
        <begin position="810"/>
        <end position="1146"/>
    </location>
</feature>
<dbReference type="GeneID" id="63795301"/>
<feature type="compositionally biased region" description="Low complexity" evidence="10">
    <location>
        <begin position="1181"/>
        <end position="1192"/>
    </location>
</feature>
<evidence type="ECO:0000256" key="4">
    <source>
        <dbReference type="ARBA" id="ARBA00022741"/>
    </source>
</evidence>
<evidence type="ECO:0000313" key="12">
    <source>
        <dbReference type="Proteomes" id="UP000249363"/>
    </source>
</evidence>
<dbReference type="Proteomes" id="UP000249363">
    <property type="component" value="Unassembled WGS sequence"/>
</dbReference>
<evidence type="ECO:0000313" key="11">
    <source>
        <dbReference type="EMBL" id="RAO70073.1"/>
    </source>
</evidence>
<protein>
    <recommendedName>
        <fullName evidence="1">non-specific serine/threonine protein kinase</fullName>
        <ecNumber evidence="1">2.7.11.1</ecNumber>
    </recommendedName>
</protein>
<keyword evidence="6" id="KW-0067">ATP-binding</keyword>
<feature type="compositionally biased region" description="Polar residues" evidence="10">
    <location>
        <begin position="1163"/>
        <end position="1176"/>
    </location>
</feature>
<feature type="compositionally biased region" description="Polar residues" evidence="10">
    <location>
        <begin position="890"/>
        <end position="903"/>
    </location>
</feature>
<evidence type="ECO:0000256" key="10">
    <source>
        <dbReference type="SAM" id="MobiDB-lite"/>
    </source>
</evidence>
<dbReference type="PANTHER" id="PTHR22983">
    <property type="entry name" value="PROTEIN KINASE RELATED"/>
    <property type="match status" value="1"/>
</dbReference>
<feature type="compositionally biased region" description="Low complexity" evidence="10">
    <location>
        <begin position="1011"/>
        <end position="1024"/>
    </location>
</feature>
<feature type="compositionally biased region" description="Polar residues" evidence="10">
    <location>
        <begin position="961"/>
        <end position="976"/>
    </location>
</feature>
<keyword evidence="3" id="KW-0808">Transferase</keyword>
<reference evidence="11 12" key="1">
    <citation type="journal article" date="2017" name="Biotechnol. Biofuels">
        <title>Differential beta-glucosidase expression as a function of carbon source availability in Talaromyces amestolkiae: a genomic and proteomic approach.</title>
        <authorList>
            <person name="de Eugenio L.I."/>
            <person name="Mendez-Liter J.A."/>
            <person name="Nieto-Dominguez M."/>
            <person name="Alonso L."/>
            <person name="Gil-Munoz J."/>
            <person name="Barriuso J."/>
            <person name="Prieto A."/>
            <person name="Martinez M.J."/>
        </authorList>
    </citation>
    <scope>NUCLEOTIDE SEQUENCE [LARGE SCALE GENOMIC DNA]</scope>
    <source>
        <strain evidence="11 12">CIB</strain>
    </source>
</reference>
<evidence type="ECO:0000256" key="8">
    <source>
        <dbReference type="ARBA" id="ARBA00048679"/>
    </source>
</evidence>
<dbReference type="OrthoDB" id="4226846at2759"/>
<feature type="coiled-coil region" evidence="9">
    <location>
        <begin position="1221"/>
        <end position="1255"/>
    </location>
</feature>
<feature type="compositionally biased region" description="Low complexity" evidence="10">
    <location>
        <begin position="977"/>
        <end position="998"/>
    </location>
</feature>
<evidence type="ECO:0000256" key="1">
    <source>
        <dbReference type="ARBA" id="ARBA00012513"/>
    </source>
</evidence>
<feature type="compositionally biased region" description="Polar residues" evidence="10">
    <location>
        <begin position="923"/>
        <end position="940"/>
    </location>
</feature>
<evidence type="ECO:0000256" key="5">
    <source>
        <dbReference type="ARBA" id="ARBA00022777"/>
    </source>
</evidence>
<accession>A0A364L2M9</accession>
<evidence type="ECO:0000256" key="3">
    <source>
        <dbReference type="ARBA" id="ARBA00022679"/>
    </source>
</evidence>
<dbReference type="RefSeq" id="XP_040734589.1">
    <property type="nucleotide sequence ID" value="XM_040878632.1"/>
</dbReference>
<feature type="compositionally biased region" description="Basic and acidic residues" evidence="10">
    <location>
        <begin position="944"/>
        <end position="953"/>
    </location>
</feature>
<keyword evidence="2" id="KW-0723">Serine/threonine-protein kinase</keyword>
<feature type="compositionally biased region" description="Polar residues" evidence="10">
    <location>
        <begin position="1101"/>
        <end position="1115"/>
    </location>
</feature>
<comment type="catalytic activity">
    <reaction evidence="8">
        <text>L-seryl-[protein] + ATP = O-phospho-L-seryl-[protein] + ADP + H(+)</text>
        <dbReference type="Rhea" id="RHEA:17989"/>
        <dbReference type="Rhea" id="RHEA-COMP:9863"/>
        <dbReference type="Rhea" id="RHEA-COMP:11604"/>
        <dbReference type="ChEBI" id="CHEBI:15378"/>
        <dbReference type="ChEBI" id="CHEBI:29999"/>
        <dbReference type="ChEBI" id="CHEBI:30616"/>
        <dbReference type="ChEBI" id="CHEBI:83421"/>
        <dbReference type="ChEBI" id="CHEBI:456216"/>
        <dbReference type="EC" id="2.7.11.1"/>
    </reaction>
</comment>
<feature type="compositionally biased region" description="Pro residues" evidence="10">
    <location>
        <begin position="1061"/>
        <end position="1071"/>
    </location>
</feature>
<gene>
    <name evidence="11" type="ORF">BHQ10_006085</name>
</gene>
<feature type="region of interest" description="Disordered" evidence="10">
    <location>
        <begin position="1163"/>
        <end position="1192"/>
    </location>
</feature>
<dbReference type="STRING" id="1196081.A0A364L2M9"/>
<keyword evidence="5" id="KW-0418">Kinase</keyword>
<sequence length="1446" mass="155269">MQAMMAAPSGQNVGLCCHCGKGLPYNTYHISCLFCDLNFCADCHRTHPAAHQPYFKYLLDRKTPRGARPSPAYCTKCKHPSHSSLSCNDCEFNICVNCVATSRDLLANHAHGKLTMTRAPDDIGLGMYSLQCDSCHVGATLSHCGRCQGGIKKGQNFWTCVTCIVDYNAQIRFCEDCQDPGLREHDPTHRFASFLYRVDITKDPKYNSVKCLDCKSHVPFSGRELVRHPHSRFQLVMGEAERDRRYFQSYRTCARKPVRDLATISAEAHDILCGCCNHKLSFNAKVFMCPTCTMITCETCAESGGARSHSHIMFPVFLERTIPFALLGQAVAKSNTAVKHCAKCDTPVNPESDSFIQCNHCEQWAICLLCTKRTNMPVRHACAEAVEMTFFDPIKQANNMVVAKIMMAQKAKAAAAALKQQSALQPSFSVRRKAPSIRSGSSISSISPVMPMAELPQLPAASQPGSQLAMNQQLAQLSALGATGLPMQSALPSIQPSIQSPVYGQEVRRKSLQPGLKNASKAMIDGSASASKAAYNKASNMVENMDKDSMKKVGKKVAAVAGALGGQALRQYVRQETGLTIPRIRTNQKPNQQAQVANAQLQEIQKLNALKQQLEMKQKILQLQNQVALQQQQQQQQQFQQAQNQAAIGAAATAPIVTPNIVGQAQPGAPQIAPIPLNQGVAATTVLHQPTPVVGGTNSIPPAIAGVSTPGPYNPNLNMAPTPLSEANTLGVPGYNSGSSTQPNMAPGVHGSDSNEMAPIPASEMQWATSHANTMAPIPPSEAHAASLHSFDSEMAPIPASELNSLHDNSMAPIPASEMNSLHDNSMAPIPASEMNSLHDDSIASIPPSEAGMAPIPPSEQPGADHSIPHDASHPASHHANPEHHANEHTQQPHSAAHSNQPHGSEHHSNYHQPTVDEEPETETAQSNTNPTSGHLTNNGPDDANVHPSEHQPHPHVNGHHNAQQAHDSQFNSHANHQQSPHQSQTSPSNNHPFSSPSTPAPSQGGHQFTPQSSGSPPVHGSPSNLHPFPGSQPYAPTGSSLGQPHAHNPTPQPHVYGPNTQPPSQSPMPIRPSVSGGQADEYYDSHPLNHGVTPGRPPVNNVTQQQQNISYQTNAPPPTSLPPHNPITAITGKPPQSSVTAMPGNTFQPPPQLHNSIPPMASTPQPGYAQPQNPITGILPGASPAPTASPGQVPPQINISVQAGAGGTGQADASAYNAAQAQQQANINMQNQQIQALEQRLQMMNLQQQQSNQQLSQQLQSMGNQQNGGNSNIIEQLELQLLTGQLGGQQQGNNYSLLHDGLSIINNLTSNSGQNYGQNNSMNNILQQQQQQENNFLNQLNQLELNDQSQTNQQLEQLNAQLASLNSMSGIDNTSFTSNNLDVIDVSNYNVNIDVNQSIDMQSTDLGFGTDVGFDMTSSTDVAFGMDDGSAFVSESTFDSVSVDY</sequence>
<comment type="catalytic activity">
    <reaction evidence="7">
        <text>L-threonyl-[protein] + ATP = O-phospho-L-threonyl-[protein] + ADP + H(+)</text>
        <dbReference type="Rhea" id="RHEA:46608"/>
        <dbReference type="Rhea" id="RHEA-COMP:11060"/>
        <dbReference type="Rhea" id="RHEA-COMP:11605"/>
        <dbReference type="ChEBI" id="CHEBI:15378"/>
        <dbReference type="ChEBI" id="CHEBI:30013"/>
        <dbReference type="ChEBI" id="CHEBI:30616"/>
        <dbReference type="ChEBI" id="CHEBI:61977"/>
        <dbReference type="ChEBI" id="CHEBI:456216"/>
        <dbReference type="EC" id="2.7.11.1"/>
    </reaction>
</comment>
<comment type="caution">
    <text evidence="11">The sequence shown here is derived from an EMBL/GenBank/DDBJ whole genome shotgun (WGS) entry which is preliminary data.</text>
</comment>
<evidence type="ECO:0000256" key="6">
    <source>
        <dbReference type="ARBA" id="ARBA00022840"/>
    </source>
</evidence>
<feature type="compositionally biased region" description="Pro residues" evidence="10">
    <location>
        <begin position="1116"/>
        <end position="1126"/>
    </location>
</feature>
<evidence type="ECO:0000256" key="7">
    <source>
        <dbReference type="ARBA" id="ARBA00047899"/>
    </source>
</evidence>
<feature type="coiled-coil region" evidence="9">
    <location>
        <begin position="597"/>
        <end position="645"/>
    </location>
</feature>
<dbReference type="EMBL" id="MIKG01000011">
    <property type="protein sequence ID" value="RAO70073.1"/>
    <property type="molecule type" value="Genomic_DNA"/>
</dbReference>
<dbReference type="EC" id="2.7.11.1" evidence="1"/>
<dbReference type="GO" id="GO:0004674">
    <property type="term" value="F:protein serine/threonine kinase activity"/>
    <property type="evidence" value="ECO:0007669"/>
    <property type="project" value="UniProtKB-KW"/>
</dbReference>